<sequence length="14" mass="1619">MKRHNDNNSTTTVT</sequence>
<dbReference type="EMBL" id="LATX01000060">
    <property type="protein sequence ID" value="KTB47294.1"/>
    <property type="molecule type" value="Genomic_DNA"/>
</dbReference>
<reference evidence="1 2" key="1">
    <citation type="submission" date="2015-12" db="EMBL/GenBank/DDBJ databases">
        <title>Draft genome sequence of Moniliophthora roreri, the causal agent of frosty pod rot of cacao.</title>
        <authorList>
            <person name="Aime M.C."/>
            <person name="Diaz-Valderrama J.R."/>
            <person name="Kijpornyongpan T."/>
            <person name="Phillips-Mora W."/>
        </authorList>
    </citation>
    <scope>NUCLEOTIDE SEQUENCE [LARGE SCALE GENOMIC DNA]</scope>
    <source>
        <strain evidence="1 2">MCA 2952</strain>
    </source>
</reference>
<proteinExistence type="predicted"/>
<accession>A0A0W0GFF2</accession>
<evidence type="ECO:0000313" key="2">
    <source>
        <dbReference type="Proteomes" id="UP000054988"/>
    </source>
</evidence>
<evidence type="ECO:0000313" key="1">
    <source>
        <dbReference type="EMBL" id="KTB47294.1"/>
    </source>
</evidence>
<dbReference type="Proteomes" id="UP000054988">
    <property type="component" value="Unassembled WGS sequence"/>
</dbReference>
<gene>
    <name evidence="1" type="ORF">WG66_130</name>
</gene>
<protein>
    <submittedName>
        <fullName evidence="1">Uncharacterized protein</fullName>
    </submittedName>
</protein>
<organism evidence="1 2">
    <name type="scientific">Moniliophthora roreri</name>
    <name type="common">Frosty pod rot fungus</name>
    <name type="synonym">Monilia roreri</name>
    <dbReference type="NCBI Taxonomy" id="221103"/>
    <lineage>
        <taxon>Eukaryota</taxon>
        <taxon>Fungi</taxon>
        <taxon>Dikarya</taxon>
        <taxon>Basidiomycota</taxon>
        <taxon>Agaricomycotina</taxon>
        <taxon>Agaricomycetes</taxon>
        <taxon>Agaricomycetidae</taxon>
        <taxon>Agaricales</taxon>
        <taxon>Marasmiineae</taxon>
        <taxon>Marasmiaceae</taxon>
        <taxon>Moniliophthora</taxon>
    </lineage>
</organism>
<comment type="caution">
    <text evidence="1">The sequence shown here is derived from an EMBL/GenBank/DDBJ whole genome shotgun (WGS) entry which is preliminary data.</text>
</comment>
<name>A0A0W0GFF2_MONRR</name>